<comment type="catalytic activity">
    <reaction evidence="1 8">
        <text>Exonucleolytic cleavage in the 3'- to 5'-direction to yield nucleoside 5'-phosphates.</text>
        <dbReference type="EC" id="3.1.13.1"/>
    </reaction>
</comment>
<dbReference type="InterPro" id="IPR050180">
    <property type="entry name" value="RNR_Ribonuclease"/>
</dbReference>
<dbReference type="PANTHER" id="PTHR23355:SF9">
    <property type="entry name" value="DIS3-LIKE EXONUCLEASE 2"/>
    <property type="match status" value="1"/>
</dbReference>
<evidence type="ECO:0000256" key="4">
    <source>
        <dbReference type="ARBA" id="ARBA00022722"/>
    </source>
</evidence>
<evidence type="ECO:0000256" key="5">
    <source>
        <dbReference type="ARBA" id="ARBA00022801"/>
    </source>
</evidence>
<accession>A0A2N5X298</accession>
<dbReference type="Pfam" id="PF08206">
    <property type="entry name" value="OB_RNB"/>
    <property type="match status" value="1"/>
</dbReference>
<dbReference type="InterPro" id="IPR004476">
    <property type="entry name" value="RNase_II/RNase_R"/>
</dbReference>
<dbReference type="EC" id="3.1.13.1" evidence="8"/>
<dbReference type="NCBIfam" id="TIGR02063">
    <property type="entry name" value="RNase_R"/>
    <property type="match status" value="1"/>
</dbReference>
<keyword evidence="4 8" id="KW-0540">Nuclease</keyword>
<dbReference type="InterPro" id="IPR011805">
    <property type="entry name" value="RNase_R"/>
</dbReference>
<dbReference type="CDD" id="cd04471">
    <property type="entry name" value="S1_RNase_R"/>
    <property type="match status" value="1"/>
</dbReference>
<dbReference type="GO" id="GO:0003723">
    <property type="term" value="F:RNA binding"/>
    <property type="evidence" value="ECO:0007669"/>
    <property type="project" value="UniProtKB-UniRule"/>
</dbReference>
<dbReference type="PROSITE" id="PS01175">
    <property type="entry name" value="RIBONUCLEASE_II"/>
    <property type="match status" value="1"/>
</dbReference>
<evidence type="ECO:0000313" key="12">
    <source>
        <dbReference type="Proteomes" id="UP000235005"/>
    </source>
</evidence>
<dbReference type="Proteomes" id="UP000235005">
    <property type="component" value="Unassembled WGS sequence"/>
</dbReference>
<dbReference type="GO" id="GO:0006402">
    <property type="term" value="P:mRNA catabolic process"/>
    <property type="evidence" value="ECO:0007669"/>
    <property type="project" value="TreeGrafter"/>
</dbReference>
<dbReference type="HAMAP" id="MF_01895">
    <property type="entry name" value="RNase_R"/>
    <property type="match status" value="1"/>
</dbReference>
<evidence type="ECO:0000256" key="6">
    <source>
        <dbReference type="ARBA" id="ARBA00022839"/>
    </source>
</evidence>
<dbReference type="OrthoDB" id="9764149at2"/>
<dbReference type="GO" id="GO:0005829">
    <property type="term" value="C:cytosol"/>
    <property type="evidence" value="ECO:0007669"/>
    <property type="project" value="TreeGrafter"/>
</dbReference>
<dbReference type="Pfam" id="PF00575">
    <property type="entry name" value="S1"/>
    <property type="match status" value="1"/>
</dbReference>
<dbReference type="SMART" id="SM00955">
    <property type="entry name" value="RNB"/>
    <property type="match status" value="1"/>
</dbReference>
<feature type="region of interest" description="Disordered" evidence="9">
    <location>
        <begin position="738"/>
        <end position="802"/>
    </location>
</feature>
<dbReference type="SMART" id="SM00316">
    <property type="entry name" value="S1"/>
    <property type="match status" value="1"/>
</dbReference>
<gene>
    <name evidence="8 11" type="primary">rnr</name>
    <name evidence="11" type="ORF">C0039_11415</name>
</gene>
<dbReference type="InterPro" id="IPR013668">
    <property type="entry name" value="RNase_R_HTH_12"/>
</dbReference>
<comment type="subcellular location">
    <subcellularLocation>
        <location evidence="2 8">Cytoplasm</location>
    </subcellularLocation>
</comment>
<reference evidence="11 12" key="1">
    <citation type="submission" date="2018-01" db="EMBL/GenBank/DDBJ databases">
        <title>The draft genome sequence of Halioglobus lutimaris HF004.</title>
        <authorList>
            <person name="Du Z.-J."/>
            <person name="Shi M.-J."/>
        </authorList>
    </citation>
    <scope>NUCLEOTIDE SEQUENCE [LARGE SCALE GENOMIC DNA]</scope>
    <source>
        <strain evidence="11 12">HF004</strain>
    </source>
</reference>
<evidence type="ECO:0000256" key="9">
    <source>
        <dbReference type="SAM" id="MobiDB-lite"/>
    </source>
</evidence>
<proteinExistence type="inferred from homology"/>
<evidence type="ECO:0000256" key="1">
    <source>
        <dbReference type="ARBA" id="ARBA00001849"/>
    </source>
</evidence>
<dbReference type="InterPro" id="IPR012340">
    <property type="entry name" value="NA-bd_OB-fold"/>
</dbReference>
<dbReference type="InterPro" id="IPR001900">
    <property type="entry name" value="RNase_II/R"/>
</dbReference>
<dbReference type="InterPro" id="IPR003029">
    <property type="entry name" value="S1_domain"/>
</dbReference>
<dbReference type="SUPFAM" id="SSF50249">
    <property type="entry name" value="Nucleic acid-binding proteins"/>
    <property type="match status" value="4"/>
</dbReference>
<dbReference type="PANTHER" id="PTHR23355">
    <property type="entry name" value="RIBONUCLEASE"/>
    <property type="match status" value="1"/>
</dbReference>
<keyword evidence="5 8" id="KW-0378">Hydrolase</keyword>
<dbReference type="InterPro" id="IPR013223">
    <property type="entry name" value="RNase_B_OB_dom"/>
</dbReference>
<dbReference type="GO" id="GO:0008859">
    <property type="term" value="F:exoribonuclease II activity"/>
    <property type="evidence" value="ECO:0007669"/>
    <property type="project" value="UniProtKB-UniRule"/>
</dbReference>
<dbReference type="Pfam" id="PF08461">
    <property type="entry name" value="WHD_RNase_R"/>
    <property type="match status" value="1"/>
</dbReference>
<dbReference type="NCBIfam" id="TIGR00358">
    <property type="entry name" value="3_prime_RNase"/>
    <property type="match status" value="1"/>
</dbReference>
<comment type="similarity">
    <text evidence="8">Belongs to the RNR ribonuclease family. RNase R subfamily.</text>
</comment>
<name>A0A2N5X298_9GAMM</name>
<protein>
    <recommendedName>
        <fullName evidence="8">Ribonuclease R</fullName>
        <shortName evidence="8">RNase R</shortName>
        <ecNumber evidence="8">3.1.13.1</ecNumber>
    </recommendedName>
</protein>
<evidence type="ECO:0000256" key="7">
    <source>
        <dbReference type="ARBA" id="ARBA00022884"/>
    </source>
</evidence>
<comment type="function">
    <text evidence="8">3'-5' exoribonuclease that releases 5'-nucleoside monophosphates and is involved in maturation of structured RNAs.</text>
</comment>
<evidence type="ECO:0000256" key="8">
    <source>
        <dbReference type="HAMAP-Rule" id="MF_01895"/>
    </source>
</evidence>
<evidence type="ECO:0000259" key="10">
    <source>
        <dbReference type="PROSITE" id="PS50126"/>
    </source>
</evidence>
<dbReference type="InterPro" id="IPR040476">
    <property type="entry name" value="CSD2"/>
</dbReference>
<organism evidence="11 12">
    <name type="scientific">Pseudohalioglobus lutimaris</name>
    <dbReference type="NCBI Taxonomy" id="1737061"/>
    <lineage>
        <taxon>Bacteria</taxon>
        <taxon>Pseudomonadati</taxon>
        <taxon>Pseudomonadota</taxon>
        <taxon>Gammaproteobacteria</taxon>
        <taxon>Cellvibrionales</taxon>
        <taxon>Halieaceae</taxon>
        <taxon>Pseudohalioglobus</taxon>
    </lineage>
</organism>
<feature type="compositionally biased region" description="Basic residues" evidence="9">
    <location>
        <begin position="787"/>
        <end position="802"/>
    </location>
</feature>
<keyword evidence="6 8" id="KW-0269">Exonuclease</keyword>
<dbReference type="SMART" id="SM00357">
    <property type="entry name" value="CSP"/>
    <property type="match status" value="2"/>
</dbReference>
<evidence type="ECO:0000313" key="11">
    <source>
        <dbReference type="EMBL" id="PLW68617.1"/>
    </source>
</evidence>
<keyword evidence="3 8" id="KW-0963">Cytoplasm</keyword>
<dbReference type="RefSeq" id="WP_101518115.1">
    <property type="nucleotide sequence ID" value="NZ_PKUS01000012.1"/>
</dbReference>
<evidence type="ECO:0000256" key="3">
    <source>
        <dbReference type="ARBA" id="ARBA00022490"/>
    </source>
</evidence>
<comment type="caution">
    <text evidence="11">The sequence shown here is derived from an EMBL/GenBank/DDBJ whole genome shotgun (WGS) entry which is preliminary data.</text>
</comment>
<keyword evidence="12" id="KW-1185">Reference proteome</keyword>
<dbReference type="InterPro" id="IPR022966">
    <property type="entry name" value="RNase_II/R_CS"/>
</dbReference>
<dbReference type="InterPro" id="IPR011129">
    <property type="entry name" value="CSD"/>
</dbReference>
<dbReference type="AlphaFoldDB" id="A0A2N5X298"/>
<dbReference type="EMBL" id="PKUS01000012">
    <property type="protein sequence ID" value="PLW68617.1"/>
    <property type="molecule type" value="Genomic_DNA"/>
</dbReference>
<sequence>MARKDKTIADPHAEREAANYDNPIPSREVILDVLREVNKPLVHSKLCKKLGLTEGEQTDALRKRLRAMERDGQIMSDRKGAYGLVDKMHLVHCKVQGHRDGYGFAMPVGEGEDIYLNARQMHFVFDGDEVLIMVTGEDRRGRLEGKVVEVLARGITRVVGRYQEESGIGFVIPDNGRLTHQFLIPPNQKQGAKNGQIVTAEITDYPTRRLGAKARITEILGDHLDPGLEIDVAIRSHDIPFEWPEDAQREAASLDAEPAEDDKKHRVDLRKLPFVTIDGEDARDFDDAVYCEKRLGGWRLFVAIADVSHYVRPGMALDEEAAKRGNSVYFPERVVPMLPEALSNGLCSLKPRVDRLAMVCEMNLSRQGKLTKYSFYESVIHSHARLTYTQVGEVLDHGSHPDVDAEREPDLKRLHALYKVLRGAREKRGAIDFDTVETRIIFDEQKKIEAIVPVVRNDAHKLIEEAMLCANVAAANFFEANDLPILYRVHEGPGEEKLEGLRKFLGELGLELRGGVKPTPLDYQHLLEHIAGRDDANVIQTMLLRSLSQAKYQPDNGGHFGLHYDAYAHFTSPIRRYPDLLVHRGIRAMVRQKKSAEGVQRVKGAQPIPRQQIFPYDIHAMTVCGEQCSMAERRADDATREVDAWLKCEYLQEHVGDEFDGVVAAVTSFGLFVQLSDLFIEGLVHITALPGDYYNYDRAKQRLTGERTGRSFQLGGKVRVQVARVDLDDRKIDLEMIDAGGSQKKKTGKGKGDQAPRRRSGKKGGSGQQGQAKAKSKAKSKTEPKAKSKPKPKGKTGTRRRR</sequence>
<dbReference type="Pfam" id="PF17876">
    <property type="entry name" value="CSD2"/>
    <property type="match status" value="1"/>
</dbReference>
<dbReference type="PROSITE" id="PS50126">
    <property type="entry name" value="S1"/>
    <property type="match status" value="1"/>
</dbReference>
<dbReference type="Gene3D" id="2.40.50.140">
    <property type="entry name" value="Nucleic acid-binding proteins"/>
    <property type="match status" value="2"/>
</dbReference>
<keyword evidence="7 8" id="KW-0694">RNA-binding</keyword>
<dbReference type="Pfam" id="PF00773">
    <property type="entry name" value="RNB"/>
    <property type="match status" value="1"/>
</dbReference>
<evidence type="ECO:0000256" key="2">
    <source>
        <dbReference type="ARBA" id="ARBA00004496"/>
    </source>
</evidence>
<feature type="domain" description="S1 motif" evidence="10">
    <location>
        <begin position="656"/>
        <end position="737"/>
    </location>
</feature>